<evidence type="ECO:0000256" key="4">
    <source>
        <dbReference type="ARBA" id="ARBA00022475"/>
    </source>
</evidence>
<name>A0A9X7N2U4_PSEDE</name>
<keyword evidence="3 11" id="KW-0813">Transport</keyword>
<keyword evidence="14" id="KW-1185">Reference proteome</keyword>
<dbReference type="GO" id="GO:0140359">
    <property type="term" value="F:ABC-type transporter activity"/>
    <property type="evidence" value="ECO:0007669"/>
    <property type="project" value="InterPro"/>
</dbReference>
<dbReference type="PANTHER" id="PTHR30413:SF10">
    <property type="entry name" value="CAPSULE POLYSACCHARIDE EXPORT INNER-MEMBRANE PROTEIN CTRC"/>
    <property type="match status" value="1"/>
</dbReference>
<feature type="transmembrane region" description="Helical" evidence="11">
    <location>
        <begin position="260"/>
        <end position="279"/>
    </location>
</feature>
<evidence type="ECO:0000256" key="3">
    <source>
        <dbReference type="ARBA" id="ARBA00022448"/>
    </source>
</evidence>
<evidence type="ECO:0000256" key="5">
    <source>
        <dbReference type="ARBA" id="ARBA00022597"/>
    </source>
</evidence>
<keyword evidence="5" id="KW-0762">Sugar transport</keyword>
<feature type="domain" description="ABC transmembrane type-2" evidence="12">
    <location>
        <begin position="260"/>
        <end position="479"/>
    </location>
</feature>
<dbReference type="EMBL" id="CP043626">
    <property type="protein sequence ID" value="QEY73676.1"/>
    <property type="molecule type" value="Genomic_DNA"/>
</dbReference>
<dbReference type="GO" id="GO:0015774">
    <property type="term" value="P:polysaccharide transport"/>
    <property type="evidence" value="ECO:0007669"/>
    <property type="project" value="UniProtKB-KW"/>
</dbReference>
<evidence type="ECO:0000256" key="8">
    <source>
        <dbReference type="ARBA" id="ARBA00022989"/>
    </source>
</evidence>
<evidence type="ECO:0000313" key="13">
    <source>
        <dbReference type="EMBL" id="QEY73676.1"/>
    </source>
</evidence>
<evidence type="ECO:0000256" key="7">
    <source>
        <dbReference type="ARBA" id="ARBA00022903"/>
    </source>
</evidence>
<sequence>MTTSTLSGIEPLAAADAFELALKPMREKRWADASALWKVFREQYRGHPAPWIQGAISLMRQGDIGAAGDLLAFAREHFPKHSSTWLSSAECARLQKNPTLERELLAQGCEQCPEHWELLGKSADLELRTGNTREAENFNSRAREHAQGRIEPLLQHAEIAEHSEDWEQAESRWRRVVEAKPEYSRGYTQLSNACKQQGKLAEAKKYRLAALYGVDSVSSPATVQTMERKSQTSQGGEHFIQLVLIKALLNLKSESSRNHLNYAWVIIEPLLHLIIYYLLFSQVLNSGGDNYGLFLLCGLVPWMWFSKAISMSANSIISGQGLMLNTGIMPSFFPLVAIVQATMKQLPALLFLLALGLVVDEKSLSLNILWLPGILLVQFLLTLALGLLLAAIIPFLRDLANLVATGLTLLMFLSGVIYDYRHIPGGVAKILEYNPMAVLIACYREVVLEGRPPEWTGLIYVGFVALIVMVFDFVLYRHHRRTFVRRCMR</sequence>
<feature type="transmembrane region" description="Helical" evidence="11">
    <location>
        <begin position="331"/>
        <end position="357"/>
    </location>
</feature>
<feature type="transmembrane region" description="Helical" evidence="11">
    <location>
        <begin position="369"/>
        <end position="392"/>
    </location>
</feature>
<keyword evidence="10 11" id="KW-0472">Membrane</keyword>
<keyword evidence="9" id="KW-0625">Polysaccharide transport</keyword>
<dbReference type="PROSITE" id="PS51012">
    <property type="entry name" value="ABC_TM2"/>
    <property type="match status" value="1"/>
</dbReference>
<dbReference type="PANTHER" id="PTHR30413">
    <property type="entry name" value="INNER MEMBRANE TRANSPORT PERMEASE"/>
    <property type="match status" value="1"/>
</dbReference>
<protein>
    <recommendedName>
        <fullName evidence="11">Transport permease protein</fullName>
    </recommendedName>
</protein>
<dbReference type="InterPro" id="IPR013525">
    <property type="entry name" value="ABC2_TM"/>
</dbReference>
<evidence type="ECO:0000256" key="11">
    <source>
        <dbReference type="RuleBase" id="RU361157"/>
    </source>
</evidence>
<evidence type="ECO:0000259" key="12">
    <source>
        <dbReference type="PROSITE" id="PS51012"/>
    </source>
</evidence>
<keyword evidence="8 11" id="KW-1133">Transmembrane helix</keyword>
<comment type="subcellular location">
    <subcellularLocation>
        <location evidence="11">Cell inner membrane</location>
        <topology evidence="11">Multi-pass membrane protein</topology>
    </subcellularLocation>
    <subcellularLocation>
        <location evidence="1">Cell membrane</location>
        <topology evidence="1">Multi-pass membrane protein</topology>
    </subcellularLocation>
</comment>
<dbReference type="InterPro" id="IPR000412">
    <property type="entry name" value="ABC_2_transport"/>
</dbReference>
<dbReference type="GO" id="GO:0015920">
    <property type="term" value="P:lipopolysaccharide transport"/>
    <property type="evidence" value="ECO:0007669"/>
    <property type="project" value="TreeGrafter"/>
</dbReference>
<accession>A0A9X7N2U4</accession>
<gene>
    <name evidence="13" type="ORF">F1C79_19890</name>
</gene>
<keyword evidence="6 11" id="KW-0812">Transmembrane</keyword>
<dbReference type="GO" id="GO:0043190">
    <property type="term" value="C:ATP-binding cassette (ABC) transporter complex"/>
    <property type="evidence" value="ECO:0007669"/>
    <property type="project" value="InterPro"/>
</dbReference>
<feature type="transmembrane region" description="Helical" evidence="11">
    <location>
        <begin position="399"/>
        <end position="418"/>
    </location>
</feature>
<dbReference type="OrthoDB" id="9786910at2"/>
<dbReference type="InterPro" id="IPR047817">
    <property type="entry name" value="ABC2_TM_bact-type"/>
</dbReference>
<keyword evidence="4 11" id="KW-1003">Cell membrane</keyword>
<feature type="transmembrane region" description="Helical" evidence="11">
    <location>
        <begin position="457"/>
        <end position="476"/>
    </location>
</feature>
<dbReference type="Proteomes" id="UP000326659">
    <property type="component" value="Chromosome"/>
</dbReference>
<evidence type="ECO:0000256" key="9">
    <source>
        <dbReference type="ARBA" id="ARBA00023047"/>
    </source>
</evidence>
<evidence type="ECO:0000313" key="14">
    <source>
        <dbReference type="Proteomes" id="UP000326659"/>
    </source>
</evidence>
<evidence type="ECO:0000256" key="10">
    <source>
        <dbReference type="ARBA" id="ARBA00023136"/>
    </source>
</evidence>
<dbReference type="PRINTS" id="PR00164">
    <property type="entry name" value="ABC2TRNSPORT"/>
</dbReference>
<reference evidence="13 14" key="1">
    <citation type="submission" date="2019-09" db="EMBL/GenBank/DDBJ databases">
        <title>Prosopis cineraria nodule microbiome.</title>
        <authorList>
            <person name="Chaluvadi S.R."/>
            <person name="Ali R."/>
            <person name="Wang X."/>
        </authorList>
    </citation>
    <scope>NUCLEOTIDE SEQUENCE [LARGE SCALE GENOMIC DNA]</scope>
    <source>
        <strain evidence="13 14">BG1</strain>
    </source>
</reference>
<proteinExistence type="inferred from homology"/>
<dbReference type="KEGG" id="pden:F1C79_19890"/>
<keyword evidence="7" id="KW-0972">Capsule biogenesis/degradation</keyword>
<dbReference type="InterPro" id="IPR011990">
    <property type="entry name" value="TPR-like_helical_dom_sf"/>
</dbReference>
<dbReference type="AlphaFoldDB" id="A0A9X7N2U4"/>
<evidence type="ECO:0000256" key="2">
    <source>
        <dbReference type="ARBA" id="ARBA00007783"/>
    </source>
</evidence>
<dbReference type="Pfam" id="PF01061">
    <property type="entry name" value="ABC2_membrane"/>
    <property type="match status" value="1"/>
</dbReference>
<evidence type="ECO:0000256" key="6">
    <source>
        <dbReference type="ARBA" id="ARBA00022692"/>
    </source>
</evidence>
<comment type="similarity">
    <text evidence="2 11">Belongs to the ABC-2 integral membrane protein family.</text>
</comment>
<dbReference type="Gene3D" id="1.25.40.10">
    <property type="entry name" value="Tetratricopeptide repeat domain"/>
    <property type="match status" value="1"/>
</dbReference>
<feature type="transmembrane region" description="Helical" evidence="11">
    <location>
        <begin position="291"/>
        <end position="310"/>
    </location>
</feature>
<dbReference type="SUPFAM" id="SSF48452">
    <property type="entry name" value="TPR-like"/>
    <property type="match status" value="1"/>
</dbReference>
<organism evidence="13 14">
    <name type="scientific">Pseudomonas denitrificans</name>
    <dbReference type="NCBI Taxonomy" id="43306"/>
    <lineage>
        <taxon>Bacteria</taxon>
        <taxon>Pseudomonadati</taxon>
        <taxon>Pseudomonadota</taxon>
        <taxon>Gammaproteobacteria</taxon>
        <taxon>Pseudomonadales</taxon>
        <taxon>Pseudomonadaceae</taxon>
        <taxon>Halopseudomonas</taxon>
    </lineage>
</organism>
<dbReference type="RefSeq" id="WP_151188387.1">
    <property type="nucleotide sequence ID" value="NZ_CP043626.1"/>
</dbReference>
<evidence type="ECO:0000256" key="1">
    <source>
        <dbReference type="ARBA" id="ARBA00004651"/>
    </source>
</evidence>